<evidence type="ECO:0000313" key="3">
    <source>
        <dbReference type="EMBL" id="CAF1255373.1"/>
    </source>
</evidence>
<dbReference type="Gene3D" id="3.40.50.980">
    <property type="match status" value="1"/>
</dbReference>
<accession>A0A815W8T6</accession>
<dbReference type="SUPFAM" id="SSF56801">
    <property type="entry name" value="Acetyl-CoA synthetase-like"/>
    <property type="match status" value="1"/>
</dbReference>
<dbReference type="OrthoDB" id="9993162at2759"/>
<keyword evidence="1" id="KW-1133">Transmembrane helix</keyword>
<dbReference type="Proteomes" id="UP000663832">
    <property type="component" value="Unassembled WGS sequence"/>
</dbReference>
<comment type="caution">
    <text evidence="4">The sequence shown here is derived from an EMBL/GenBank/DDBJ whole genome shotgun (WGS) entry which is preliminary data.</text>
</comment>
<protein>
    <recommendedName>
        <fullName evidence="2">AMP-dependent synthetase/ligase domain-containing protein</fullName>
    </recommendedName>
</protein>
<dbReference type="Proteomes" id="UP000663877">
    <property type="component" value="Unassembled WGS sequence"/>
</dbReference>
<dbReference type="EMBL" id="CAJNOI010000358">
    <property type="protein sequence ID" value="CAF1255373.1"/>
    <property type="molecule type" value="Genomic_DNA"/>
</dbReference>
<feature type="transmembrane region" description="Helical" evidence="1">
    <location>
        <begin position="1082"/>
        <end position="1099"/>
    </location>
</feature>
<gene>
    <name evidence="3" type="ORF">BJG266_LOCUS29823</name>
    <name evidence="4" type="ORF">QVE165_LOCUS46453</name>
</gene>
<dbReference type="Pfam" id="PF00501">
    <property type="entry name" value="AMP-binding"/>
    <property type="match status" value="1"/>
</dbReference>
<feature type="transmembrane region" description="Helical" evidence="1">
    <location>
        <begin position="1031"/>
        <end position="1050"/>
    </location>
</feature>
<keyword evidence="5" id="KW-1185">Reference proteome</keyword>
<keyword evidence="1" id="KW-0812">Transmembrane</keyword>
<feature type="transmembrane region" description="Helical" evidence="1">
    <location>
        <begin position="984"/>
        <end position="1005"/>
    </location>
</feature>
<evidence type="ECO:0000259" key="2">
    <source>
        <dbReference type="Pfam" id="PF00501"/>
    </source>
</evidence>
<feature type="transmembrane region" description="Helical" evidence="1">
    <location>
        <begin position="846"/>
        <end position="871"/>
    </location>
</feature>
<evidence type="ECO:0000256" key="1">
    <source>
        <dbReference type="SAM" id="Phobius"/>
    </source>
</evidence>
<sequence length="1147" mass="135853">MNRTIIDQLFNQQVNCNHFQKVAIELDEQFLTYSEFIFYAQRIATYLLENFNLTPGDIICQCIENNLSMMIGVMSIEMIGGVCCSLSSQDSNQQLYKLIKQTQSHLVLVHWLTQNKIKDDITTLNIDSMINTELYRSFDIHMSSNEKIHECLLQKNNNLYQNMITKLYIPNIPDDSIILFDEHDNIIFTSQYTCREIIHRIKNWDKLKELFVDDIHTDTIRNDISRYIIDTVKQLKPNYITKFILKLCMYRKSYIDDLLQQLMNLFPDQLIIQNDSGSKDPESDYDIRIGSTDGSDADIDACVIFNEFFSIHWCLPSGIVFDTNLYPRHLNTIEPIFNVQGTGLGIYLHIRCDYPYYFFTEINDYKQNKMSVIKLRKCMTGKEWQHYITTITKNDSDPSLKKFFYKAELTYWKYTKQLLTHISKPNELISCALNEITNIISTIKTSHYDTTKFENIWNKIDYEMKHILMEHSNMLFISYLRQARNLEREIRKRKDRYEDSFLHPILRIPPSEMLYIDTLIISMRHKFSKAVYFANDACVAEGSLYYVSIEQYSNHADVSYVRNKILRTNRLTNNHLYQSINEQYSNFLKEIKNYSKKQVHHGRTIYRSSKYLYRLLNTITDLGTNKWNRMGFDGNHHISKLGLIVEELLLSIRKYKYPFDEFNSNYRSQISEYFALGIFPTESQLKTFWKYRRLTLDESSELFKYKNYPWQIMQVLHHQSEIEDLVIHDLKTLAIHIRNYINNTDIFSNIDINNNEQFDAILYIIQQNSLIIKQYTTTILNLVIDCNHKIYHSYIRGMFDYVPDIIRYLFDWKITRFNIVIKYTRHKEYSRIKKSKVYDYITWNNYIIGIIFGIRLACIQMFIIAPIMFLIEPIQKSVWILKTLCKIEQPYDRILLHTRAAYRTLNTGNITVVHDSRIIDTGITIRDAYGTNTQISYIIGILRLLTTIIVKGIVWFSWMIVITDLISVINVTISWKYIYIIQNLYVACLVCVSVIVFVLNTWTTIRRYFLLYDSRNAQYLATVRENQGTRAYYLSILSYIIFGIIFNIIFNLLDLENEQWINITPFAQIFNNPVSHLSATELTILIILQGIAIALIDVINRNARGNERLPDYELSDRNRIGRKEWLNFPVGTICSLLKLRKNMKKRD</sequence>
<evidence type="ECO:0000313" key="4">
    <source>
        <dbReference type="EMBL" id="CAF1542773.1"/>
    </source>
</evidence>
<reference evidence="4" key="1">
    <citation type="submission" date="2021-02" db="EMBL/GenBank/DDBJ databases">
        <authorList>
            <person name="Nowell W R."/>
        </authorList>
    </citation>
    <scope>NUCLEOTIDE SEQUENCE</scope>
</reference>
<feature type="domain" description="AMP-dependent synthetase/ligase" evidence="2">
    <location>
        <begin position="12"/>
        <end position="116"/>
    </location>
</feature>
<dbReference type="EMBL" id="CAJNOM010000691">
    <property type="protein sequence ID" value="CAF1542773.1"/>
    <property type="molecule type" value="Genomic_DNA"/>
</dbReference>
<organism evidence="4 5">
    <name type="scientific">Adineta steineri</name>
    <dbReference type="NCBI Taxonomy" id="433720"/>
    <lineage>
        <taxon>Eukaryota</taxon>
        <taxon>Metazoa</taxon>
        <taxon>Spiralia</taxon>
        <taxon>Gnathifera</taxon>
        <taxon>Rotifera</taxon>
        <taxon>Eurotatoria</taxon>
        <taxon>Bdelloidea</taxon>
        <taxon>Adinetida</taxon>
        <taxon>Adinetidae</taxon>
        <taxon>Adineta</taxon>
    </lineage>
</organism>
<evidence type="ECO:0000313" key="5">
    <source>
        <dbReference type="Proteomes" id="UP000663832"/>
    </source>
</evidence>
<dbReference type="AlphaFoldDB" id="A0A815W8T6"/>
<proteinExistence type="predicted"/>
<name>A0A815W8T6_9BILA</name>
<dbReference type="InterPro" id="IPR000873">
    <property type="entry name" value="AMP-dep_synth/lig_dom"/>
</dbReference>
<keyword evidence="1" id="KW-0472">Membrane</keyword>